<dbReference type="EMBL" id="QUSW01000007">
    <property type="protein sequence ID" value="RQP22300.1"/>
    <property type="molecule type" value="Genomic_DNA"/>
</dbReference>
<evidence type="ECO:0000313" key="2">
    <source>
        <dbReference type="EMBL" id="RQP22300.1"/>
    </source>
</evidence>
<evidence type="ECO:0000256" key="1">
    <source>
        <dbReference type="SAM" id="SignalP"/>
    </source>
</evidence>
<feature type="chain" id="PRO_5018212410" description="DUF3617 family protein" evidence="1">
    <location>
        <begin position="29"/>
        <end position="299"/>
    </location>
</feature>
<reference evidence="2 3" key="2">
    <citation type="submission" date="2018-12" db="EMBL/GenBank/DDBJ databases">
        <title>Rhizobacter gummiphilus sp. nov., a rubber-degrading bacterium isolated from the soil of a botanical garden in Japan.</title>
        <authorList>
            <person name="Shunsuke S.S."/>
        </authorList>
    </citation>
    <scope>NUCLEOTIDE SEQUENCE [LARGE SCALE GENOMIC DNA]</scope>
    <source>
        <strain evidence="2 3">S-16</strain>
    </source>
</reference>
<evidence type="ECO:0008006" key="4">
    <source>
        <dbReference type="Google" id="ProtNLM"/>
    </source>
</evidence>
<keyword evidence="1" id="KW-0732">Signal</keyword>
<dbReference type="Proteomes" id="UP000267464">
    <property type="component" value="Unassembled WGS sequence"/>
</dbReference>
<dbReference type="AlphaFoldDB" id="A0A3N7HJQ1"/>
<proteinExistence type="predicted"/>
<dbReference type="RefSeq" id="WP_124542514.1">
    <property type="nucleotide sequence ID" value="NZ_QUSW01000007.1"/>
</dbReference>
<name>A0A3N7HJQ1_9BURK</name>
<feature type="signal peptide" evidence="1">
    <location>
        <begin position="1"/>
        <end position="28"/>
    </location>
</feature>
<sequence>MQNTTSLKSTFMAGVGAALLVCLQPAIAADDDPQLLGCWRLQEQRYVFADGHAGRGNNDCVVEYSPGRITGRCHFGAGQDTTTEHTWTLAKPGVIHLTDVSMPDVHYRIEGDWLVSSQDTPAAPAGSQPRPVRAERIAVREGPACMPRGDQHLRSGKGPTSSLALHAPKGWTARPEAQIPAAPGMLVGLFTNDSQHPVVVTVADLLLSDSGPLQPADFGTLRSDAKKDRELTIRCDEPQRLCAIRQSADGFKAYQEVFVLRGRPVMVIASGKDATESQWREAATLFAQTLRADNAAPNR</sequence>
<gene>
    <name evidence="2" type="ORF">DZC73_21815</name>
</gene>
<organism evidence="2 3">
    <name type="scientific">Piscinibacter terrae</name>
    <dbReference type="NCBI Taxonomy" id="2496871"/>
    <lineage>
        <taxon>Bacteria</taxon>
        <taxon>Pseudomonadati</taxon>
        <taxon>Pseudomonadota</taxon>
        <taxon>Betaproteobacteria</taxon>
        <taxon>Burkholderiales</taxon>
        <taxon>Sphaerotilaceae</taxon>
        <taxon>Piscinibacter</taxon>
    </lineage>
</organism>
<keyword evidence="3" id="KW-1185">Reference proteome</keyword>
<evidence type="ECO:0000313" key="3">
    <source>
        <dbReference type="Proteomes" id="UP000267464"/>
    </source>
</evidence>
<comment type="caution">
    <text evidence="2">The sequence shown here is derived from an EMBL/GenBank/DDBJ whole genome shotgun (WGS) entry which is preliminary data.</text>
</comment>
<protein>
    <recommendedName>
        <fullName evidence="4">DUF3617 family protein</fullName>
    </recommendedName>
</protein>
<reference evidence="2 3" key="1">
    <citation type="submission" date="2018-08" db="EMBL/GenBank/DDBJ databases">
        <authorList>
            <person name="Khan S.A."/>
            <person name="Jeon C.O."/>
            <person name="Chun B.H."/>
            <person name="Jeong S.E."/>
        </authorList>
    </citation>
    <scope>NUCLEOTIDE SEQUENCE [LARGE SCALE GENOMIC DNA]</scope>
    <source>
        <strain evidence="2 3">S-16</strain>
    </source>
</reference>
<dbReference type="OrthoDB" id="9152396at2"/>
<accession>A0A3N7HJQ1</accession>